<evidence type="ECO:0000313" key="14">
    <source>
        <dbReference type="Proteomes" id="UP001314170"/>
    </source>
</evidence>
<dbReference type="PANTHER" id="PTHR47943:SF8">
    <property type="entry name" value="CYTOCHROME P450"/>
    <property type="match status" value="1"/>
</dbReference>
<dbReference type="GO" id="GO:0016705">
    <property type="term" value="F:oxidoreductase activity, acting on paired donors, with incorporation or reduction of molecular oxygen"/>
    <property type="evidence" value="ECO:0007669"/>
    <property type="project" value="InterPro"/>
</dbReference>
<evidence type="ECO:0000256" key="8">
    <source>
        <dbReference type="ARBA" id="ARBA00023033"/>
    </source>
</evidence>
<dbReference type="FunFam" id="1.10.630.10:FF:000019">
    <property type="entry name" value="Cytochrome P450 family protein"/>
    <property type="match status" value="1"/>
</dbReference>
<keyword evidence="8 11" id="KW-0503">Monooxygenase</keyword>
<evidence type="ECO:0000256" key="10">
    <source>
        <dbReference type="PIRSR" id="PIRSR602401-1"/>
    </source>
</evidence>
<evidence type="ECO:0000256" key="11">
    <source>
        <dbReference type="RuleBase" id="RU000461"/>
    </source>
</evidence>
<proteinExistence type="inferred from homology"/>
<keyword evidence="7 10" id="KW-0408">Iron</keyword>
<reference evidence="13 14" key="1">
    <citation type="submission" date="2024-01" db="EMBL/GenBank/DDBJ databases">
        <authorList>
            <person name="Waweru B."/>
        </authorList>
    </citation>
    <scope>NUCLEOTIDE SEQUENCE [LARGE SCALE GENOMIC DNA]</scope>
</reference>
<dbReference type="PRINTS" id="PR00463">
    <property type="entry name" value="EP450I"/>
</dbReference>
<keyword evidence="14" id="KW-1185">Reference proteome</keyword>
<dbReference type="PROSITE" id="PS00086">
    <property type="entry name" value="CYTOCHROME_P450"/>
    <property type="match status" value="1"/>
</dbReference>
<name>A0AAV1R970_9ROSI</name>
<evidence type="ECO:0000256" key="9">
    <source>
        <dbReference type="ARBA" id="ARBA00023136"/>
    </source>
</evidence>
<dbReference type="InterPro" id="IPR001128">
    <property type="entry name" value="Cyt_P450"/>
</dbReference>
<evidence type="ECO:0008006" key="15">
    <source>
        <dbReference type="Google" id="ProtNLM"/>
    </source>
</evidence>
<keyword evidence="12" id="KW-1133">Transmembrane helix</keyword>
<dbReference type="PANTHER" id="PTHR47943">
    <property type="entry name" value="CYTOCHROME P450 93A3-LIKE"/>
    <property type="match status" value="1"/>
</dbReference>
<comment type="similarity">
    <text evidence="3 11">Belongs to the cytochrome P450 family.</text>
</comment>
<evidence type="ECO:0000256" key="1">
    <source>
        <dbReference type="ARBA" id="ARBA00001971"/>
    </source>
</evidence>
<dbReference type="GO" id="GO:0005506">
    <property type="term" value="F:iron ion binding"/>
    <property type="evidence" value="ECO:0007669"/>
    <property type="project" value="InterPro"/>
</dbReference>
<dbReference type="AlphaFoldDB" id="A0AAV1R970"/>
<keyword evidence="4 10" id="KW-0349">Heme</keyword>
<keyword evidence="9 12" id="KW-0472">Membrane</keyword>
<comment type="subcellular location">
    <subcellularLocation>
        <location evidence="2">Membrane</location>
    </subcellularLocation>
</comment>
<dbReference type="GO" id="GO:0016020">
    <property type="term" value="C:membrane"/>
    <property type="evidence" value="ECO:0007669"/>
    <property type="project" value="UniProtKB-SubCell"/>
</dbReference>
<dbReference type="CDD" id="cd20655">
    <property type="entry name" value="CYP93"/>
    <property type="match status" value="1"/>
</dbReference>
<keyword evidence="12" id="KW-0812">Transmembrane</keyword>
<dbReference type="Pfam" id="PF00067">
    <property type="entry name" value="p450"/>
    <property type="match status" value="1"/>
</dbReference>
<gene>
    <name evidence="13" type="ORF">DCAF_LOCUS8119</name>
</gene>
<accession>A0AAV1R970</accession>
<dbReference type="Gene3D" id="1.10.630.10">
    <property type="entry name" value="Cytochrome P450"/>
    <property type="match status" value="1"/>
</dbReference>
<evidence type="ECO:0000256" key="2">
    <source>
        <dbReference type="ARBA" id="ARBA00004370"/>
    </source>
</evidence>
<evidence type="ECO:0000256" key="12">
    <source>
        <dbReference type="SAM" id="Phobius"/>
    </source>
</evidence>
<evidence type="ECO:0000256" key="7">
    <source>
        <dbReference type="ARBA" id="ARBA00023004"/>
    </source>
</evidence>
<keyword evidence="6 11" id="KW-0560">Oxidoreductase</keyword>
<protein>
    <recommendedName>
        <fullName evidence="15">Cytochrome P450</fullName>
    </recommendedName>
</protein>
<keyword evidence="5 10" id="KW-0479">Metal-binding</keyword>
<evidence type="ECO:0000256" key="4">
    <source>
        <dbReference type="ARBA" id="ARBA00022617"/>
    </source>
</evidence>
<comment type="caution">
    <text evidence="13">The sequence shown here is derived from an EMBL/GenBank/DDBJ whole genome shotgun (WGS) entry which is preliminary data.</text>
</comment>
<evidence type="ECO:0000256" key="6">
    <source>
        <dbReference type="ARBA" id="ARBA00023002"/>
    </source>
</evidence>
<dbReference type="Proteomes" id="UP001314170">
    <property type="component" value="Unassembled WGS sequence"/>
</dbReference>
<comment type="cofactor">
    <cofactor evidence="1 10">
        <name>heme</name>
        <dbReference type="ChEBI" id="CHEBI:30413"/>
    </cofactor>
</comment>
<feature type="transmembrane region" description="Helical" evidence="12">
    <location>
        <begin position="12"/>
        <end position="28"/>
    </location>
</feature>
<dbReference type="InterPro" id="IPR017972">
    <property type="entry name" value="Cyt_P450_CS"/>
</dbReference>
<dbReference type="GO" id="GO:0020037">
    <property type="term" value="F:heme binding"/>
    <property type="evidence" value="ECO:0007669"/>
    <property type="project" value="InterPro"/>
</dbReference>
<evidence type="ECO:0000256" key="5">
    <source>
        <dbReference type="ARBA" id="ARBA00022723"/>
    </source>
</evidence>
<dbReference type="InterPro" id="IPR002401">
    <property type="entry name" value="Cyt_P450_E_grp-I"/>
</dbReference>
<feature type="binding site" description="axial binding residue" evidence="10">
    <location>
        <position position="455"/>
    </location>
    <ligand>
        <name>heme</name>
        <dbReference type="ChEBI" id="CHEBI:30413"/>
    </ligand>
    <ligandPart>
        <name>Fe</name>
        <dbReference type="ChEBI" id="CHEBI:18248"/>
    </ligandPart>
</feature>
<dbReference type="PRINTS" id="PR00385">
    <property type="entry name" value="P450"/>
</dbReference>
<dbReference type="EMBL" id="CAWUPB010000913">
    <property type="protein sequence ID" value="CAK7330753.1"/>
    <property type="molecule type" value="Genomic_DNA"/>
</dbReference>
<dbReference type="SUPFAM" id="SSF48264">
    <property type="entry name" value="Cytochrome P450"/>
    <property type="match status" value="1"/>
</dbReference>
<evidence type="ECO:0000313" key="13">
    <source>
        <dbReference type="EMBL" id="CAK7330753.1"/>
    </source>
</evidence>
<organism evidence="13 14">
    <name type="scientific">Dovyalis caffra</name>
    <dbReference type="NCBI Taxonomy" id="77055"/>
    <lineage>
        <taxon>Eukaryota</taxon>
        <taxon>Viridiplantae</taxon>
        <taxon>Streptophyta</taxon>
        <taxon>Embryophyta</taxon>
        <taxon>Tracheophyta</taxon>
        <taxon>Spermatophyta</taxon>
        <taxon>Magnoliopsida</taxon>
        <taxon>eudicotyledons</taxon>
        <taxon>Gunneridae</taxon>
        <taxon>Pentapetalae</taxon>
        <taxon>rosids</taxon>
        <taxon>fabids</taxon>
        <taxon>Malpighiales</taxon>
        <taxon>Salicaceae</taxon>
        <taxon>Flacourtieae</taxon>
        <taxon>Dovyalis</taxon>
    </lineage>
</organism>
<dbReference type="InterPro" id="IPR036396">
    <property type="entry name" value="Cyt_P450_sf"/>
</dbReference>
<dbReference type="GO" id="GO:0004497">
    <property type="term" value="F:monooxygenase activity"/>
    <property type="evidence" value="ECO:0007669"/>
    <property type="project" value="UniProtKB-KW"/>
</dbReference>
<sequence>MAAITADIQYWSFFLLWLISTLLIQYIFKKLTKQTTHLRLPPSPPSLPFIGHIHHLSPSVYRCLHKLSSKYGPLLYLRLGSYPIVVASSASVATQIFKTHDLNFAEKPKSNVGDSLLLGISSFSNAPYGDYWRFMKKLCATELLGTRQLERSRNVRREELVRFLQKLLEKAHKNEAVDLGDELMTLTNNSTCRMAMSTRCSGEDNEAKKCRQLVKGALELVAKLYVANLFGLRKLGFWVYRKQVLDLPERYDKLLEKLLKEHEEKAKRNGGNTKDKDLMDILLEVYHDKNAEIKISRGHMKAFFLDIFLGGTATSSMAMQYIMAELINNPNVYKKLREEIELVVGKNRLVEDSDIPSLHYLQSVVKEGLRLHPPVPIMRRLCRNSCKIGGFDLPEETAVLVNLYSILRDPEVWDNPDEFCPERFLVSTLEQESGEETKRGQNSGFVPFGGGRRMCPGSNLAFSLMNTTVAAMVQCFDWKIGTDGDVTKVNMKEKSGMTMQMAHPLVCLPVVHSNPFSV</sequence>
<evidence type="ECO:0000256" key="3">
    <source>
        <dbReference type="ARBA" id="ARBA00010617"/>
    </source>
</evidence>